<evidence type="ECO:0000256" key="1">
    <source>
        <dbReference type="SAM" id="MobiDB-lite"/>
    </source>
</evidence>
<proteinExistence type="predicted"/>
<dbReference type="InParanoid" id="A0A330L2F0"/>
<dbReference type="EMBL" id="OUNR01000001">
    <property type="protein sequence ID" value="SPP63938.1"/>
    <property type="molecule type" value="Genomic_DNA"/>
</dbReference>
<dbReference type="Proteomes" id="UP000248168">
    <property type="component" value="Unassembled WGS sequence"/>
</dbReference>
<keyword evidence="3" id="KW-1185">Reference proteome</keyword>
<sequence length="23" mass="2514">MRQVDTLTSQDVTAFSGNSKEAK</sequence>
<reference evidence="3" key="1">
    <citation type="submission" date="2018-04" db="EMBL/GenBank/DDBJ databases">
        <authorList>
            <person name="Lucker S."/>
            <person name="Sakoula D."/>
        </authorList>
    </citation>
    <scope>NUCLEOTIDE SEQUENCE [LARGE SCALE GENOMIC DNA]</scope>
</reference>
<name>A0A330L2F0_9BACT</name>
<dbReference type="AlphaFoldDB" id="A0A330L2F0"/>
<accession>A0A330L2F0</accession>
<evidence type="ECO:0000313" key="3">
    <source>
        <dbReference type="Proteomes" id="UP000248168"/>
    </source>
</evidence>
<protein>
    <submittedName>
        <fullName evidence="2">Uncharacterized protein</fullName>
    </submittedName>
</protein>
<evidence type="ECO:0000313" key="2">
    <source>
        <dbReference type="EMBL" id="SPP63938.1"/>
    </source>
</evidence>
<organism evidence="2 3">
    <name type="scientific">Nitrospira lenta</name>
    <dbReference type="NCBI Taxonomy" id="1436998"/>
    <lineage>
        <taxon>Bacteria</taxon>
        <taxon>Pseudomonadati</taxon>
        <taxon>Nitrospirota</taxon>
        <taxon>Nitrospiria</taxon>
        <taxon>Nitrospirales</taxon>
        <taxon>Nitrospiraceae</taxon>
        <taxon>Nitrospira</taxon>
    </lineage>
</organism>
<feature type="region of interest" description="Disordered" evidence="1">
    <location>
        <begin position="1"/>
        <end position="23"/>
    </location>
</feature>
<gene>
    <name evidence="2" type="ORF">NITLEN_11024</name>
</gene>